<feature type="compositionally biased region" description="Basic and acidic residues" evidence="1">
    <location>
        <begin position="123"/>
        <end position="144"/>
    </location>
</feature>
<protein>
    <submittedName>
        <fullName evidence="2">Glutaryl-CoA dehydrogenase</fullName>
        <ecNumber evidence="2">1.3.8.6</ecNumber>
    </submittedName>
</protein>
<feature type="non-terminal residue" evidence="2">
    <location>
        <position position="1"/>
    </location>
</feature>
<sequence length="407" mass="46586">GHVAHKRGRAERTTGSGETCGARLFERRGAPLRWRAGGARRGPLLRAGEDQAEHKGLVRPGRLPEGDRARVRRTRRLGYAPRRLRLRRQERRRVRPCLHGARGRRLGSAHLRQRPGLPRHERHPQVRLREAKARLAPEDGERGGHRLLRPHRAHRGKRPGEHEDRGAQRRLRLGAEREEALDRPGDHRRRRRRLGPHRRGGQPRPGLPRPDGRRGLLRGGHHPEALDARLHPMRRHVRGREAPRGRHAPRGARASRALRLPQRGALRHHLGRHGGCQGLLRVCARVCRREGAVRQAHRLLPARATEARQHARRDRKGYAARLAHRQDERRRHASPRAAFFGQTQQRPRGNRGRAGGPHGLRRQRGHARPPADAPHGEPGKRANLRGHGRGPHPHPRQRYNRHPELPL</sequence>
<organism evidence="2">
    <name type="scientific">uncultured Rubrobacteraceae bacterium</name>
    <dbReference type="NCBI Taxonomy" id="349277"/>
    <lineage>
        <taxon>Bacteria</taxon>
        <taxon>Bacillati</taxon>
        <taxon>Actinomycetota</taxon>
        <taxon>Rubrobacteria</taxon>
        <taxon>Rubrobacterales</taxon>
        <taxon>Rubrobacteraceae</taxon>
        <taxon>environmental samples</taxon>
    </lineage>
</organism>
<evidence type="ECO:0000313" key="2">
    <source>
        <dbReference type="EMBL" id="CAA9436828.1"/>
    </source>
</evidence>
<reference evidence="2" key="1">
    <citation type="submission" date="2020-02" db="EMBL/GenBank/DDBJ databases">
        <authorList>
            <person name="Meier V. D."/>
        </authorList>
    </citation>
    <scope>NUCLEOTIDE SEQUENCE</scope>
    <source>
        <strain evidence="2">AVDCRST_MAG55</strain>
    </source>
</reference>
<gene>
    <name evidence="2" type="ORF">AVDCRST_MAG55-3090</name>
</gene>
<dbReference type="EC" id="1.3.8.6" evidence="2"/>
<feature type="compositionally biased region" description="Basic residues" evidence="1">
    <location>
        <begin position="186"/>
        <end position="201"/>
    </location>
</feature>
<accession>A0A6J4QGC9</accession>
<dbReference type="EMBL" id="CADCUZ010000157">
    <property type="protein sequence ID" value="CAA9436828.1"/>
    <property type="molecule type" value="Genomic_DNA"/>
</dbReference>
<feature type="compositionally biased region" description="Basic and acidic residues" evidence="1">
    <location>
        <begin position="158"/>
        <end position="185"/>
    </location>
</feature>
<feature type="non-terminal residue" evidence="2">
    <location>
        <position position="407"/>
    </location>
</feature>
<dbReference type="AlphaFoldDB" id="A0A6J4QGC9"/>
<feature type="compositionally biased region" description="Basic residues" evidence="1">
    <location>
        <begin position="145"/>
        <end position="157"/>
    </location>
</feature>
<proteinExistence type="predicted"/>
<name>A0A6J4QGC9_9ACTN</name>
<feature type="compositionally biased region" description="Basic residues" evidence="1">
    <location>
        <begin position="90"/>
        <end position="113"/>
    </location>
</feature>
<feature type="region of interest" description="Disordered" evidence="1">
    <location>
        <begin position="1"/>
        <end position="21"/>
    </location>
</feature>
<feature type="compositionally biased region" description="Basic and acidic residues" evidence="1">
    <location>
        <begin position="221"/>
        <end position="230"/>
    </location>
</feature>
<feature type="compositionally biased region" description="Basic residues" evidence="1">
    <location>
        <begin position="382"/>
        <end position="400"/>
    </location>
</feature>
<dbReference type="GO" id="GO:0004361">
    <property type="term" value="F:glutaryl-CoA dehydrogenase activity"/>
    <property type="evidence" value="ECO:0007669"/>
    <property type="project" value="UniProtKB-EC"/>
</dbReference>
<keyword evidence="2" id="KW-0560">Oxidoreductase</keyword>
<feature type="region of interest" description="Disordered" evidence="1">
    <location>
        <begin position="90"/>
        <end position="259"/>
    </location>
</feature>
<evidence type="ECO:0000256" key="1">
    <source>
        <dbReference type="SAM" id="MobiDB-lite"/>
    </source>
</evidence>
<feature type="region of interest" description="Disordered" evidence="1">
    <location>
        <begin position="322"/>
        <end position="407"/>
    </location>
</feature>